<dbReference type="EMBL" id="CM044705">
    <property type="protein sequence ID" value="KAI5662420.1"/>
    <property type="molecule type" value="Genomic_DNA"/>
</dbReference>
<evidence type="ECO:0000313" key="1">
    <source>
        <dbReference type="EMBL" id="KAI5662420.1"/>
    </source>
</evidence>
<proteinExistence type="predicted"/>
<dbReference type="Proteomes" id="UP001060085">
    <property type="component" value="Linkage Group LG05"/>
</dbReference>
<reference evidence="2" key="1">
    <citation type="journal article" date="2023" name="Nat. Plants">
        <title>Single-cell RNA sequencing provides a high-resolution roadmap for understanding the multicellular compartmentation of specialized metabolism.</title>
        <authorList>
            <person name="Sun S."/>
            <person name="Shen X."/>
            <person name="Li Y."/>
            <person name="Li Y."/>
            <person name="Wang S."/>
            <person name="Li R."/>
            <person name="Zhang H."/>
            <person name="Shen G."/>
            <person name="Guo B."/>
            <person name="Wei J."/>
            <person name="Xu J."/>
            <person name="St-Pierre B."/>
            <person name="Chen S."/>
            <person name="Sun C."/>
        </authorList>
    </citation>
    <scope>NUCLEOTIDE SEQUENCE [LARGE SCALE GENOMIC DNA]</scope>
</reference>
<gene>
    <name evidence="1" type="ORF">M9H77_21743</name>
</gene>
<accession>A0ACC0AQ87</accession>
<name>A0ACC0AQ87_CATRO</name>
<evidence type="ECO:0000313" key="2">
    <source>
        <dbReference type="Proteomes" id="UP001060085"/>
    </source>
</evidence>
<keyword evidence="2" id="KW-1185">Reference proteome</keyword>
<comment type="caution">
    <text evidence="1">The sequence shown here is derived from an EMBL/GenBank/DDBJ whole genome shotgun (WGS) entry which is preliminary data.</text>
</comment>
<sequence length="152" mass="16961">MARGEARAGPRQERPQPVRATSSQKIIRAESGHRTGPAGFDLGQEAAIPHRIIGVPLGNTEINAVNYLSHRSWLATSHFVLGFFFFVGHLWHTGRLDLIEGSNGRTDGERLDMQLLDIHQRNFAIALTMRKRRIPLLAFKSQTTCNIPPSLT</sequence>
<protein>
    <submittedName>
        <fullName evidence="1">Uncharacterized protein</fullName>
    </submittedName>
</protein>
<organism evidence="1 2">
    <name type="scientific">Catharanthus roseus</name>
    <name type="common">Madagascar periwinkle</name>
    <name type="synonym">Vinca rosea</name>
    <dbReference type="NCBI Taxonomy" id="4058"/>
    <lineage>
        <taxon>Eukaryota</taxon>
        <taxon>Viridiplantae</taxon>
        <taxon>Streptophyta</taxon>
        <taxon>Embryophyta</taxon>
        <taxon>Tracheophyta</taxon>
        <taxon>Spermatophyta</taxon>
        <taxon>Magnoliopsida</taxon>
        <taxon>eudicotyledons</taxon>
        <taxon>Gunneridae</taxon>
        <taxon>Pentapetalae</taxon>
        <taxon>asterids</taxon>
        <taxon>lamiids</taxon>
        <taxon>Gentianales</taxon>
        <taxon>Apocynaceae</taxon>
        <taxon>Rauvolfioideae</taxon>
        <taxon>Vinceae</taxon>
        <taxon>Catharanthinae</taxon>
        <taxon>Catharanthus</taxon>
    </lineage>
</organism>